<reference evidence="3 4" key="1">
    <citation type="journal article" date="2012" name="BMC Genomics">
        <title>Sequencing the genome of Marssonina brunnea reveals fungus-poplar co-evolution.</title>
        <authorList>
            <person name="Zhu S."/>
            <person name="Cao Y.-Z."/>
            <person name="Jiang C."/>
            <person name="Tan B.-Y."/>
            <person name="Wang Z."/>
            <person name="Feng S."/>
            <person name="Zhang L."/>
            <person name="Su X.-H."/>
            <person name="Brejova B."/>
            <person name="Vinar T."/>
            <person name="Xu M."/>
            <person name="Wang M.-X."/>
            <person name="Zhang S.-G."/>
            <person name="Huang M.-R."/>
            <person name="Wu R."/>
            <person name="Zhou Y."/>
        </authorList>
    </citation>
    <scope>NUCLEOTIDE SEQUENCE [LARGE SCALE GENOMIC DNA]</scope>
    <source>
        <strain evidence="3 4">MB_m1</strain>
    </source>
</reference>
<feature type="compositionally biased region" description="Basic and acidic residues" evidence="1">
    <location>
        <begin position="229"/>
        <end position="282"/>
    </location>
</feature>
<feature type="region of interest" description="Disordered" evidence="1">
    <location>
        <begin position="82"/>
        <end position="282"/>
    </location>
</feature>
<dbReference type="SUPFAM" id="SSF46565">
    <property type="entry name" value="Chaperone J-domain"/>
    <property type="match status" value="1"/>
</dbReference>
<dbReference type="PANTHER" id="PTHR44144">
    <property type="entry name" value="DNAJ HOMOLOG SUBFAMILY C MEMBER 9"/>
    <property type="match status" value="1"/>
</dbReference>
<dbReference type="STRING" id="1072389.K1WTZ2"/>
<dbReference type="EMBL" id="JH921428">
    <property type="protein sequence ID" value="EKD21105.1"/>
    <property type="molecule type" value="Genomic_DNA"/>
</dbReference>
<dbReference type="Pfam" id="PF00226">
    <property type="entry name" value="DnaJ"/>
    <property type="match status" value="1"/>
</dbReference>
<feature type="compositionally biased region" description="Basic and acidic residues" evidence="1">
    <location>
        <begin position="148"/>
        <end position="214"/>
    </location>
</feature>
<dbReference type="OMA" id="PPDIDPY"/>
<dbReference type="eggNOG" id="KOG0712">
    <property type="taxonomic scope" value="Eukaryota"/>
</dbReference>
<feature type="compositionally biased region" description="Basic and acidic residues" evidence="1">
    <location>
        <begin position="506"/>
        <end position="523"/>
    </location>
</feature>
<feature type="compositionally biased region" description="Pro residues" evidence="1">
    <location>
        <begin position="426"/>
        <end position="438"/>
    </location>
</feature>
<dbReference type="PROSITE" id="PS00636">
    <property type="entry name" value="DNAJ_1"/>
    <property type="match status" value="1"/>
</dbReference>
<evidence type="ECO:0000259" key="2">
    <source>
        <dbReference type="PROSITE" id="PS50076"/>
    </source>
</evidence>
<dbReference type="KEGG" id="mbe:MBM_00218"/>
<protein>
    <submittedName>
        <fullName evidence="3">DnaJ domain-containing protein</fullName>
    </submittedName>
</protein>
<dbReference type="HOGENOM" id="CLU_371333_0_0_1"/>
<proteinExistence type="predicted"/>
<dbReference type="PANTHER" id="PTHR44144:SF1">
    <property type="entry name" value="DNAJ HOMOLOG SUBFAMILY C MEMBER 9"/>
    <property type="match status" value="1"/>
</dbReference>
<dbReference type="InParanoid" id="K1WTZ2"/>
<dbReference type="CDD" id="cd06257">
    <property type="entry name" value="DnaJ"/>
    <property type="match status" value="1"/>
</dbReference>
<dbReference type="OrthoDB" id="10250354at2759"/>
<feature type="compositionally biased region" description="Basic and acidic residues" evidence="1">
    <location>
        <begin position="127"/>
        <end position="137"/>
    </location>
</feature>
<feature type="compositionally biased region" description="Pro residues" evidence="1">
    <location>
        <begin position="382"/>
        <end position="394"/>
    </location>
</feature>
<dbReference type="AlphaFoldDB" id="K1WTZ2"/>
<evidence type="ECO:0000256" key="1">
    <source>
        <dbReference type="SAM" id="MobiDB-lite"/>
    </source>
</evidence>
<accession>K1WTZ2</accession>
<feature type="domain" description="J" evidence="2">
    <location>
        <begin position="8"/>
        <end position="76"/>
    </location>
</feature>
<dbReference type="Gene3D" id="1.10.287.110">
    <property type="entry name" value="DnaJ domain"/>
    <property type="match status" value="1"/>
</dbReference>
<dbReference type="SMART" id="SM00271">
    <property type="entry name" value="DnaJ"/>
    <property type="match status" value="1"/>
</dbReference>
<feature type="region of interest" description="Disordered" evidence="1">
    <location>
        <begin position="303"/>
        <end position="561"/>
    </location>
</feature>
<name>K1WTZ2_MARBU</name>
<dbReference type="GO" id="GO:0005634">
    <property type="term" value="C:nucleus"/>
    <property type="evidence" value="ECO:0007669"/>
    <property type="project" value="TreeGrafter"/>
</dbReference>
<gene>
    <name evidence="3" type="ORF">MBM_00218</name>
</gene>
<organism evidence="3 4">
    <name type="scientific">Marssonina brunnea f. sp. multigermtubi (strain MB_m1)</name>
    <name type="common">Marssonina leaf spot fungus</name>
    <dbReference type="NCBI Taxonomy" id="1072389"/>
    <lineage>
        <taxon>Eukaryota</taxon>
        <taxon>Fungi</taxon>
        <taxon>Dikarya</taxon>
        <taxon>Ascomycota</taxon>
        <taxon>Pezizomycotina</taxon>
        <taxon>Leotiomycetes</taxon>
        <taxon>Helotiales</taxon>
        <taxon>Drepanopezizaceae</taxon>
        <taxon>Drepanopeziza</taxon>
    </lineage>
</organism>
<dbReference type="PROSITE" id="PS50076">
    <property type="entry name" value="DNAJ_2"/>
    <property type="match status" value="1"/>
</dbReference>
<dbReference type="Proteomes" id="UP000006753">
    <property type="component" value="Unassembled WGS sequence"/>
</dbReference>
<dbReference type="InterPro" id="IPR052594">
    <property type="entry name" value="J_domain-containing_protein"/>
</dbReference>
<feature type="compositionally biased region" description="Basic and acidic residues" evidence="1">
    <location>
        <begin position="349"/>
        <end position="358"/>
    </location>
</feature>
<sequence>MNSALPPDPYKLLGVTKDAKLPEIRSAHRKLVLKCHPDKVQDATLKAIKQDEFQKVQQAYELLSDDNKRLQYDEQVKLFELRKEMGRGNPTPRSNPFEYEVKTAEPRSNSYARPSPKVYSYSNAPRSNEELYNEPRHVPRKSASNDSSSERRRTAAREEEKEMRYRETREGSARKAEEERLRQKERDRDAKKAHGEKKKSREKDRRRGTDDKPRSRQQTYVEDDSSEDEAYRAARASEKKQRLRAEEEIRARQAEAAAAHEARRAQEQRKPKEAPMTEKWNDHKDFAGAYMQAARRKVVVEAESVAHPGMRRAETFAASSSPSYSVRYAAPPQPQFAEEEMPKRSSATTRKESIRRSTETPTKSSSRRRSPPAAQPHDPIIVEPPSPSSAPRKPPLQSYSSAPPNLVRQVPFRAKTQQDYARPEPSIHPPPLPRPQPFPSGDRGRDRGSGASKLRKDYTSDSEPDSAPYHTQRPHSPHRRSGDSSREKTRYIVENGNLFAVAPRSHRSEMRNIDAEYAHDQGESPRGTPGKRPPLSRNPGSSERPRGSSRAYTTQNYTSVPEVPEPVILTTAHRPKMTREGGSSYRVGSRGAPVAAYENISYAKTYAPEHVIYSPAAGIYDGARRGNDGRERDYYSPFPLSDAAPLTKCSILVHAYNTKTHDTACMLVCGDASRRSFFGSALVVRSLLYFTVPTPSLLSREGGARGGDVEIWSCGVALLIVSERGETRDEGREANREQWRMGWYDVTTR</sequence>
<dbReference type="GeneID" id="18756153"/>
<evidence type="ECO:0000313" key="4">
    <source>
        <dbReference type="Proteomes" id="UP000006753"/>
    </source>
</evidence>
<keyword evidence="4" id="KW-1185">Reference proteome</keyword>
<dbReference type="InterPro" id="IPR036869">
    <property type="entry name" value="J_dom_sf"/>
</dbReference>
<dbReference type="GO" id="GO:0031072">
    <property type="term" value="F:heat shock protein binding"/>
    <property type="evidence" value="ECO:0007669"/>
    <property type="project" value="TreeGrafter"/>
</dbReference>
<dbReference type="InterPro" id="IPR001623">
    <property type="entry name" value="DnaJ_domain"/>
</dbReference>
<dbReference type="InterPro" id="IPR018253">
    <property type="entry name" value="DnaJ_domain_CS"/>
</dbReference>
<dbReference type="GO" id="GO:0005737">
    <property type="term" value="C:cytoplasm"/>
    <property type="evidence" value="ECO:0007669"/>
    <property type="project" value="TreeGrafter"/>
</dbReference>
<evidence type="ECO:0000313" key="3">
    <source>
        <dbReference type="EMBL" id="EKD21105.1"/>
    </source>
</evidence>
<dbReference type="FunFam" id="1.10.287.110:FF:000073">
    <property type="entry name" value="DnaJ domain protein"/>
    <property type="match status" value="1"/>
</dbReference>
<dbReference type="PRINTS" id="PR00625">
    <property type="entry name" value="JDOMAIN"/>
</dbReference>
<feature type="compositionally biased region" description="Basic and acidic residues" evidence="1">
    <location>
        <begin position="480"/>
        <end position="491"/>
    </location>
</feature>
<feature type="compositionally biased region" description="Basic and acidic residues" evidence="1">
    <location>
        <begin position="442"/>
        <end position="459"/>
    </location>
</feature>